<proteinExistence type="predicted"/>
<dbReference type="EMBL" id="FONY01000015">
    <property type="protein sequence ID" value="SFF08582.1"/>
    <property type="molecule type" value="Genomic_DNA"/>
</dbReference>
<evidence type="ECO:0000313" key="1">
    <source>
        <dbReference type="EMBL" id="SFF08582.1"/>
    </source>
</evidence>
<gene>
    <name evidence="1" type="ORF">SAMN04488541_101553</name>
</gene>
<protein>
    <submittedName>
        <fullName evidence="1">Uncharacterized protein</fullName>
    </submittedName>
</protein>
<sequence length="49" mass="5965">MKYYINQWKEIKQKVRYTRPMYIALFLQRILLKNTSISCGEKQSVLALR</sequence>
<dbReference type="Proteomes" id="UP000199513">
    <property type="component" value="Unassembled WGS sequence"/>
</dbReference>
<evidence type="ECO:0000313" key="2">
    <source>
        <dbReference type="Proteomes" id="UP000199513"/>
    </source>
</evidence>
<dbReference type="AlphaFoldDB" id="A0A1I2FT55"/>
<keyword evidence="2" id="KW-1185">Reference proteome</keyword>
<name>A0A1I2FT55_9BACT</name>
<organism evidence="1 2">
    <name type="scientific">Thermoflexibacter ruber</name>
    <dbReference type="NCBI Taxonomy" id="1003"/>
    <lineage>
        <taxon>Bacteria</taxon>
        <taxon>Pseudomonadati</taxon>
        <taxon>Bacteroidota</taxon>
        <taxon>Cytophagia</taxon>
        <taxon>Cytophagales</taxon>
        <taxon>Thermoflexibacteraceae</taxon>
        <taxon>Thermoflexibacter</taxon>
    </lineage>
</organism>
<reference evidence="1 2" key="1">
    <citation type="submission" date="2016-10" db="EMBL/GenBank/DDBJ databases">
        <authorList>
            <person name="de Groot N.N."/>
        </authorList>
    </citation>
    <scope>NUCLEOTIDE SEQUENCE [LARGE SCALE GENOMIC DNA]</scope>
    <source>
        <strain>GEY</strain>
        <strain evidence="2">DSM 9560</strain>
    </source>
</reference>
<accession>A0A1I2FT55</accession>